<dbReference type="AlphaFoldDB" id="A0A2U3P3X5"/>
<feature type="transmembrane region" description="Helical" evidence="5">
    <location>
        <begin position="287"/>
        <end position="307"/>
    </location>
</feature>
<feature type="transmembrane region" description="Helical" evidence="5">
    <location>
        <begin position="319"/>
        <end position="344"/>
    </location>
</feature>
<dbReference type="InterPro" id="IPR020846">
    <property type="entry name" value="MFS_dom"/>
</dbReference>
<feature type="transmembrane region" description="Helical" evidence="5">
    <location>
        <begin position="147"/>
        <end position="170"/>
    </location>
</feature>
<dbReference type="CDD" id="cd06174">
    <property type="entry name" value="MFS"/>
    <property type="match status" value="1"/>
</dbReference>
<evidence type="ECO:0000313" key="7">
    <source>
        <dbReference type="EMBL" id="SPM38459.1"/>
    </source>
</evidence>
<reference evidence="7 8" key="1">
    <citation type="submission" date="2017-01" db="EMBL/GenBank/DDBJ databases">
        <authorList>
            <consortium name="Urmite Genomes"/>
        </authorList>
    </citation>
    <scope>NUCLEOTIDE SEQUENCE [LARGE SCALE GENOMIC DNA]</scope>
    <source>
        <strain evidence="7 8">AB215</strain>
    </source>
</reference>
<evidence type="ECO:0000256" key="2">
    <source>
        <dbReference type="ARBA" id="ARBA00022692"/>
    </source>
</evidence>
<evidence type="ECO:0000256" key="3">
    <source>
        <dbReference type="ARBA" id="ARBA00022989"/>
    </source>
</evidence>
<dbReference type="GO" id="GO:0005886">
    <property type="term" value="C:plasma membrane"/>
    <property type="evidence" value="ECO:0007669"/>
    <property type="project" value="UniProtKB-SubCell"/>
</dbReference>
<dbReference type="RefSeq" id="WP_077077424.1">
    <property type="nucleotide sequence ID" value="NZ_FUEZ01000003.1"/>
</dbReference>
<sequence>MPVTLLPTIAPQPNVFGRLLSQGTFYNAGMQLSNGSVVLPFICAHQGLTVVAALLFPAYSLGDIVGNSLSPVVLQRVGHRPHLLLAAIAATVGALILCDAVIPWNSGLVAAVFLLTCGAVGVLLGISGVAYPDMISSKLSAARRGELLLFQGAIGSVLATVVTLFVVPVLAHGNEMTYRRDLLWLGAVGLIVSAIAALSVGPVRSASKTARMSMRDTYRQGFAIARSQPWFRRYVIACLLFTPVTLGTTFYALRTAHQSHSLHVLVILSSVGLVFGSPLWRKVYRRFGVRGMMLGSGLLSVTAATLTLTAESSGQWYHIWAYGTVFLLATVAGQAVYAAAISWISVVADESHRGTLIAFSSTLVAVEAMLLAGVLGGLAQNHATIWPDVFVLVLAIGATLASLGAPASEPTVGESPRAVTILATFRRVSAAGRAPGVVAQTA</sequence>
<dbReference type="Proteomes" id="UP000240424">
    <property type="component" value="Unassembled WGS sequence"/>
</dbReference>
<dbReference type="Gene3D" id="1.20.1250.20">
    <property type="entry name" value="MFS general substrate transporter like domains"/>
    <property type="match status" value="2"/>
</dbReference>
<feature type="transmembrane region" description="Helical" evidence="5">
    <location>
        <begin position="385"/>
        <end position="407"/>
    </location>
</feature>
<protein>
    <submittedName>
        <fullName evidence="7">Putative integral membrane protein</fullName>
    </submittedName>
</protein>
<accession>A0A2U3P3X5</accession>
<feature type="transmembrane region" description="Helical" evidence="5">
    <location>
        <begin position="108"/>
        <end position="126"/>
    </location>
</feature>
<feature type="transmembrane region" description="Helical" evidence="5">
    <location>
        <begin position="37"/>
        <end position="62"/>
    </location>
</feature>
<dbReference type="SUPFAM" id="SSF103473">
    <property type="entry name" value="MFS general substrate transporter"/>
    <property type="match status" value="1"/>
</dbReference>
<dbReference type="PROSITE" id="PS50850">
    <property type="entry name" value="MFS"/>
    <property type="match status" value="1"/>
</dbReference>
<feature type="transmembrane region" description="Helical" evidence="5">
    <location>
        <begin position="83"/>
        <end position="102"/>
    </location>
</feature>
<name>A0A2U3P3X5_9MYCO</name>
<feature type="transmembrane region" description="Helical" evidence="5">
    <location>
        <begin position="182"/>
        <end position="203"/>
    </location>
</feature>
<evidence type="ECO:0000256" key="5">
    <source>
        <dbReference type="SAM" id="Phobius"/>
    </source>
</evidence>
<evidence type="ECO:0000259" key="6">
    <source>
        <dbReference type="PROSITE" id="PS50850"/>
    </source>
</evidence>
<evidence type="ECO:0000256" key="4">
    <source>
        <dbReference type="ARBA" id="ARBA00023136"/>
    </source>
</evidence>
<feature type="transmembrane region" description="Helical" evidence="5">
    <location>
        <begin position="234"/>
        <end position="254"/>
    </location>
</feature>
<feature type="transmembrane region" description="Helical" evidence="5">
    <location>
        <begin position="260"/>
        <end position="280"/>
    </location>
</feature>
<proteinExistence type="predicted"/>
<dbReference type="STRING" id="1841861.GCA_900157365_04839"/>
<feature type="transmembrane region" description="Helical" evidence="5">
    <location>
        <begin position="356"/>
        <end position="379"/>
    </location>
</feature>
<keyword evidence="3 5" id="KW-1133">Transmembrane helix</keyword>
<gene>
    <name evidence="7" type="ORF">MNAB215_636</name>
</gene>
<feature type="domain" description="Major facilitator superfamily (MFS) profile" evidence="6">
    <location>
        <begin position="182"/>
        <end position="442"/>
    </location>
</feature>
<evidence type="ECO:0000256" key="1">
    <source>
        <dbReference type="ARBA" id="ARBA00004651"/>
    </source>
</evidence>
<dbReference type="GO" id="GO:0022857">
    <property type="term" value="F:transmembrane transporter activity"/>
    <property type="evidence" value="ECO:0007669"/>
    <property type="project" value="InterPro"/>
</dbReference>
<evidence type="ECO:0000313" key="8">
    <source>
        <dbReference type="Proteomes" id="UP000240424"/>
    </source>
</evidence>
<comment type="subcellular location">
    <subcellularLocation>
        <location evidence="1">Cell membrane</location>
        <topology evidence="1">Multi-pass membrane protein</topology>
    </subcellularLocation>
</comment>
<dbReference type="InterPro" id="IPR036259">
    <property type="entry name" value="MFS_trans_sf"/>
</dbReference>
<keyword evidence="8" id="KW-1185">Reference proteome</keyword>
<keyword evidence="2 5" id="KW-0812">Transmembrane</keyword>
<organism evidence="7 8">
    <name type="scientific">Mycobacterium numidiamassiliense</name>
    <dbReference type="NCBI Taxonomy" id="1841861"/>
    <lineage>
        <taxon>Bacteria</taxon>
        <taxon>Bacillati</taxon>
        <taxon>Actinomycetota</taxon>
        <taxon>Actinomycetes</taxon>
        <taxon>Mycobacteriales</taxon>
        <taxon>Mycobacteriaceae</taxon>
        <taxon>Mycobacterium</taxon>
    </lineage>
</organism>
<dbReference type="OrthoDB" id="4703698at2"/>
<dbReference type="EMBL" id="FUEZ01000003">
    <property type="protein sequence ID" value="SPM38459.1"/>
    <property type="molecule type" value="Genomic_DNA"/>
</dbReference>
<keyword evidence="4 5" id="KW-0472">Membrane</keyword>